<dbReference type="SMART" id="SM00487">
    <property type="entry name" value="DEXDc"/>
    <property type="match status" value="1"/>
</dbReference>
<dbReference type="Gene3D" id="3.80.10.10">
    <property type="entry name" value="Ribonuclease Inhibitor"/>
    <property type="match status" value="2"/>
</dbReference>
<dbReference type="GO" id="GO:0004386">
    <property type="term" value="F:helicase activity"/>
    <property type="evidence" value="ECO:0007669"/>
    <property type="project" value="UniProtKB-KW"/>
</dbReference>
<dbReference type="SMART" id="SM00382">
    <property type="entry name" value="AAA"/>
    <property type="match status" value="1"/>
</dbReference>
<keyword evidence="4" id="KW-0067">ATP-binding</keyword>
<dbReference type="Pfam" id="PF13306">
    <property type="entry name" value="LRR_5"/>
    <property type="match status" value="2"/>
</dbReference>
<evidence type="ECO:0000256" key="1">
    <source>
        <dbReference type="ARBA" id="ARBA00022741"/>
    </source>
</evidence>
<dbReference type="Gene3D" id="3.40.50.300">
    <property type="entry name" value="P-loop containing nucleotide triphosphate hydrolases"/>
    <property type="match status" value="1"/>
</dbReference>
<dbReference type="Gene3D" id="1.10.3380.30">
    <property type="match status" value="1"/>
</dbReference>
<dbReference type="InterPro" id="IPR050699">
    <property type="entry name" value="RNA-DNA_Helicase"/>
</dbReference>
<dbReference type="HOGENOM" id="CLU_279455_0_0_1"/>
<keyword evidence="9" id="KW-1185">Reference proteome</keyword>
<dbReference type="InterPro" id="IPR027417">
    <property type="entry name" value="P-loop_NTPase"/>
</dbReference>
<dbReference type="PANTHER" id="PTHR12131">
    <property type="entry name" value="ATP-DEPENDENT RNA AND DNA HELICASE"/>
    <property type="match status" value="1"/>
</dbReference>
<dbReference type="InterPro" id="IPR026906">
    <property type="entry name" value="LRR_5"/>
</dbReference>
<dbReference type="InterPro" id="IPR014001">
    <property type="entry name" value="Helicase_ATP-bd"/>
</dbReference>
<evidence type="ECO:0000313" key="9">
    <source>
        <dbReference type="Proteomes" id="UP000013827"/>
    </source>
</evidence>
<reference evidence="8" key="2">
    <citation type="submission" date="2024-10" db="UniProtKB">
        <authorList>
            <consortium name="EnsemblProtists"/>
        </authorList>
    </citation>
    <scope>IDENTIFICATION</scope>
</reference>
<dbReference type="GO" id="GO:0016787">
    <property type="term" value="F:hydrolase activity"/>
    <property type="evidence" value="ECO:0007669"/>
    <property type="project" value="UniProtKB-KW"/>
</dbReference>
<reference evidence="9" key="1">
    <citation type="journal article" date="2013" name="Nature">
        <title>Pan genome of the phytoplankton Emiliania underpins its global distribution.</title>
        <authorList>
            <person name="Read B.A."/>
            <person name="Kegel J."/>
            <person name="Klute M.J."/>
            <person name="Kuo A."/>
            <person name="Lefebvre S.C."/>
            <person name="Maumus F."/>
            <person name="Mayer C."/>
            <person name="Miller J."/>
            <person name="Monier A."/>
            <person name="Salamov A."/>
            <person name="Young J."/>
            <person name="Aguilar M."/>
            <person name="Claverie J.M."/>
            <person name="Frickenhaus S."/>
            <person name="Gonzalez K."/>
            <person name="Herman E.K."/>
            <person name="Lin Y.C."/>
            <person name="Napier J."/>
            <person name="Ogata H."/>
            <person name="Sarno A.F."/>
            <person name="Shmutz J."/>
            <person name="Schroeder D."/>
            <person name="de Vargas C."/>
            <person name="Verret F."/>
            <person name="von Dassow P."/>
            <person name="Valentin K."/>
            <person name="Van de Peer Y."/>
            <person name="Wheeler G."/>
            <person name="Dacks J.B."/>
            <person name="Delwiche C.F."/>
            <person name="Dyhrman S.T."/>
            <person name="Glockner G."/>
            <person name="John U."/>
            <person name="Richards T."/>
            <person name="Worden A.Z."/>
            <person name="Zhang X."/>
            <person name="Grigoriev I.V."/>
            <person name="Allen A.E."/>
            <person name="Bidle K."/>
            <person name="Borodovsky M."/>
            <person name="Bowler C."/>
            <person name="Brownlee C."/>
            <person name="Cock J.M."/>
            <person name="Elias M."/>
            <person name="Gladyshev V.N."/>
            <person name="Groth M."/>
            <person name="Guda C."/>
            <person name="Hadaegh A."/>
            <person name="Iglesias-Rodriguez M.D."/>
            <person name="Jenkins J."/>
            <person name="Jones B.M."/>
            <person name="Lawson T."/>
            <person name="Leese F."/>
            <person name="Lindquist E."/>
            <person name="Lobanov A."/>
            <person name="Lomsadze A."/>
            <person name="Malik S.B."/>
            <person name="Marsh M.E."/>
            <person name="Mackinder L."/>
            <person name="Mock T."/>
            <person name="Mueller-Roeber B."/>
            <person name="Pagarete A."/>
            <person name="Parker M."/>
            <person name="Probert I."/>
            <person name="Quesneville H."/>
            <person name="Raines C."/>
            <person name="Rensing S.A."/>
            <person name="Riano-Pachon D.M."/>
            <person name="Richier S."/>
            <person name="Rokitta S."/>
            <person name="Shiraiwa Y."/>
            <person name="Soanes D.M."/>
            <person name="van der Giezen M."/>
            <person name="Wahlund T.M."/>
            <person name="Williams B."/>
            <person name="Wilson W."/>
            <person name="Wolfe G."/>
            <person name="Wurch L.L."/>
        </authorList>
    </citation>
    <scope>NUCLEOTIDE SEQUENCE</scope>
</reference>
<dbReference type="PaxDb" id="2903-EOD19812"/>
<name>A0A0D3J8H7_EMIH1</name>
<dbReference type="EnsemblProtists" id="EOD19812">
    <property type="protein sequence ID" value="EOD19812"/>
    <property type="gene ID" value="EMIHUDRAFT_117839"/>
</dbReference>
<dbReference type="GO" id="GO:0005524">
    <property type="term" value="F:ATP binding"/>
    <property type="evidence" value="ECO:0007669"/>
    <property type="project" value="UniProtKB-KW"/>
</dbReference>
<dbReference type="InterPro" id="IPR011545">
    <property type="entry name" value="DEAD/DEAH_box_helicase_dom"/>
</dbReference>
<dbReference type="PANTHER" id="PTHR12131:SF1">
    <property type="entry name" value="ATP-DEPENDENT RNA HELICASE SUPV3L1, MITOCHONDRIAL-RELATED"/>
    <property type="match status" value="1"/>
</dbReference>
<feature type="region of interest" description="Disordered" evidence="6">
    <location>
        <begin position="1106"/>
        <end position="1128"/>
    </location>
</feature>
<evidence type="ECO:0000256" key="6">
    <source>
        <dbReference type="SAM" id="MobiDB-lite"/>
    </source>
</evidence>
<dbReference type="Proteomes" id="UP000013827">
    <property type="component" value="Unassembled WGS sequence"/>
</dbReference>
<organism evidence="8 9">
    <name type="scientific">Emiliania huxleyi (strain CCMP1516)</name>
    <dbReference type="NCBI Taxonomy" id="280463"/>
    <lineage>
        <taxon>Eukaryota</taxon>
        <taxon>Haptista</taxon>
        <taxon>Haptophyta</taxon>
        <taxon>Prymnesiophyceae</taxon>
        <taxon>Isochrysidales</taxon>
        <taxon>Noelaerhabdaceae</taxon>
        <taxon>Emiliania</taxon>
    </lineage>
</organism>
<feature type="compositionally biased region" description="Gly residues" evidence="6">
    <location>
        <begin position="675"/>
        <end position="692"/>
    </location>
</feature>
<dbReference type="STRING" id="2903.R1CBT1"/>
<dbReference type="Pfam" id="PF00270">
    <property type="entry name" value="DEAD"/>
    <property type="match status" value="1"/>
</dbReference>
<keyword evidence="5" id="KW-0175">Coiled coil</keyword>
<keyword evidence="3" id="KW-0347">Helicase</keyword>
<dbReference type="InterPro" id="IPR003593">
    <property type="entry name" value="AAA+_ATPase"/>
</dbReference>
<dbReference type="InterPro" id="IPR032675">
    <property type="entry name" value="LRR_dom_sf"/>
</dbReference>
<feature type="coiled-coil region" evidence="5">
    <location>
        <begin position="856"/>
        <end position="883"/>
    </location>
</feature>
<protein>
    <recommendedName>
        <fullName evidence="7">Helicase ATP-binding domain-containing protein</fullName>
    </recommendedName>
</protein>
<dbReference type="AlphaFoldDB" id="A0A0D3J8H7"/>
<evidence type="ECO:0000256" key="5">
    <source>
        <dbReference type="SAM" id="Coils"/>
    </source>
</evidence>
<dbReference type="InterPro" id="IPR012961">
    <property type="entry name" value="Ski2/MTR4_C"/>
</dbReference>
<dbReference type="GO" id="GO:0003676">
    <property type="term" value="F:nucleic acid binding"/>
    <property type="evidence" value="ECO:0007669"/>
    <property type="project" value="InterPro"/>
</dbReference>
<evidence type="ECO:0000256" key="4">
    <source>
        <dbReference type="ARBA" id="ARBA00022840"/>
    </source>
</evidence>
<evidence type="ECO:0000313" key="8">
    <source>
        <dbReference type="EnsemblProtists" id="EOD19812"/>
    </source>
</evidence>
<dbReference type="PROSITE" id="PS51192">
    <property type="entry name" value="HELICASE_ATP_BIND_1"/>
    <property type="match status" value="1"/>
</dbReference>
<feature type="region of interest" description="Disordered" evidence="6">
    <location>
        <begin position="671"/>
        <end position="694"/>
    </location>
</feature>
<keyword evidence="2" id="KW-0378">Hydrolase</keyword>
<proteinExistence type="predicted"/>
<keyword evidence="1" id="KW-0547">Nucleotide-binding</keyword>
<feature type="domain" description="Helicase ATP-binding" evidence="7">
    <location>
        <begin position="480"/>
        <end position="644"/>
    </location>
</feature>
<accession>A0A0D3J8H7</accession>
<dbReference type="GO" id="GO:0055087">
    <property type="term" value="C:Ski complex"/>
    <property type="evidence" value="ECO:0007669"/>
    <property type="project" value="TreeGrafter"/>
</dbReference>
<dbReference type="Pfam" id="PF08148">
    <property type="entry name" value="DSHCT"/>
    <property type="match status" value="1"/>
</dbReference>
<dbReference type="SUPFAM" id="SSF52540">
    <property type="entry name" value="P-loop containing nucleoside triphosphate hydrolases"/>
    <property type="match status" value="1"/>
</dbReference>
<dbReference type="SUPFAM" id="SSF52058">
    <property type="entry name" value="L domain-like"/>
    <property type="match status" value="1"/>
</dbReference>
<dbReference type="KEGG" id="ehx:EMIHUDRAFT_117839"/>
<dbReference type="GeneID" id="17265358"/>
<evidence type="ECO:0000256" key="2">
    <source>
        <dbReference type="ARBA" id="ARBA00022801"/>
    </source>
</evidence>
<sequence length="1128" mass="119046">MSANDHPSREAALYHPWTVGSPADGWQVTITAGHATLPDGLTHLSSRAFLECKSLASVTCPSSLVSIGDRAFDGCTSLASIQLPDGLTSVGRHAFDGCSSLASIELPAGLALVGAYAFRYCASLASLSLPPALCCVEVGAFYCCSSLSSVTLPASLVSIGTAAFDGCSSLASLPLPAGLASIGTLLSAGCFGLPPLLFTPRTTGHRQPLLPLLLLPHLRLTYLGKTAFYYCTSLASVAIPDGVGLPLRPLPATAVSSIGPGCFRDCSSLAELRLPSSLSPDAKHKSNHHSPLFRAALDQRSRGHDLDGTAEMVKLVAFCPTTTVLRLSPARMRAQERLRLLYQGVLAYKRCRPLLLGWLERAQIRLDSYGLDGGSVMTPLACAYPVETHWFNTSVDHFNFRHAHGADPGGTFPLRFSHHGPPADPGGTFPLRYLVHAQQWDGTAELLPRLVDGCAAGEPLASLLPRCFDHPLDGFQTDAMAALLDGSSVVVSAPTGSGKTAVAELALYAALARGERAIYTTPLKALSNQKYRDLSAALGPGSVGLLTGDTQKQRDAPVLVMTTEVLRNMLLEQDEMVFAAQAAGRVGVVILDEFHYMNDKSRGTVWEECCVLAPPSAKLVALSATMANARQVTRWLEAIHGPTSLVETSHRPVPLRYRYADDLGVEDLFTSPAAGPGGGGGRGGGWRGGGGWADPRAQARSEIAPVPSLLRELSHKAMLPAIVFIFSRAGCDAAAEQAAALRTPLVGAHEVGRIESIVADFKRANGALLDSLDARLLARPADPIESNFCLGYGSALKLRRRRPLSECESLIARSFGAYTARAKAETAVAQLGGVEEERRRLRALLARFDRSSVASYAKLQGRLEAEQRSLSFLRAQEAEAEAEMVETLLGFVNRGTPARTSDGAAAIVADDPPPAIAAAMRKAAAAAAGGAARPPPPRGRATEFGALVASLSGENELWLALVLMEAAAAELEPPQLAAVLAATLDERLRPNTFVRFAPSEAVYETVDVLADRAAELQRAQMAAGLSFPVGLDAGLCGLVEAWAAGEGWESLVAGTSLDLGDLFRLLRRSLELLKTVSAVPYVSEAAKAAARAAVRACDRYPIAEDELMALPEEEPGGGEEPGEARGGA</sequence>
<dbReference type="GO" id="GO:0070478">
    <property type="term" value="P:nuclear-transcribed mRNA catabolic process, 3'-5' exonucleolytic nonsense-mediated decay"/>
    <property type="evidence" value="ECO:0007669"/>
    <property type="project" value="TreeGrafter"/>
</dbReference>
<dbReference type="RefSeq" id="XP_005772241.1">
    <property type="nucleotide sequence ID" value="XM_005772184.1"/>
</dbReference>
<feature type="compositionally biased region" description="Acidic residues" evidence="6">
    <location>
        <begin position="1106"/>
        <end position="1121"/>
    </location>
</feature>
<dbReference type="SMART" id="SM01142">
    <property type="entry name" value="DSHCT"/>
    <property type="match status" value="1"/>
</dbReference>
<evidence type="ECO:0000259" key="7">
    <source>
        <dbReference type="PROSITE" id="PS51192"/>
    </source>
</evidence>
<dbReference type="eggNOG" id="KOG0947">
    <property type="taxonomic scope" value="Eukaryota"/>
</dbReference>
<evidence type="ECO:0000256" key="3">
    <source>
        <dbReference type="ARBA" id="ARBA00022806"/>
    </source>
</evidence>